<evidence type="ECO:0000256" key="3">
    <source>
        <dbReference type="RuleBase" id="RU000363"/>
    </source>
</evidence>
<dbReference type="PIRSF" id="PIRSF000126">
    <property type="entry name" value="11-beta-HSD1"/>
    <property type="match status" value="1"/>
</dbReference>
<reference evidence="5" key="1">
    <citation type="journal article" date="2020" name="Stud. Mycol.">
        <title>101 Dothideomycetes genomes: a test case for predicting lifestyles and emergence of pathogens.</title>
        <authorList>
            <person name="Haridas S."/>
            <person name="Albert R."/>
            <person name="Binder M."/>
            <person name="Bloem J."/>
            <person name="Labutti K."/>
            <person name="Salamov A."/>
            <person name="Andreopoulos B."/>
            <person name="Baker S."/>
            <person name="Barry K."/>
            <person name="Bills G."/>
            <person name="Bluhm B."/>
            <person name="Cannon C."/>
            <person name="Castanera R."/>
            <person name="Culley D."/>
            <person name="Daum C."/>
            <person name="Ezra D."/>
            <person name="Gonzalez J."/>
            <person name="Henrissat B."/>
            <person name="Kuo A."/>
            <person name="Liang C."/>
            <person name="Lipzen A."/>
            <person name="Lutzoni F."/>
            <person name="Magnuson J."/>
            <person name="Mondo S."/>
            <person name="Nolan M."/>
            <person name="Ohm R."/>
            <person name="Pangilinan J."/>
            <person name="Park H.-J."/>
            <person name="Ramirez L."/>
            <person name="Alfaro M."/>
            <person name="Sun H."/>
            <person name="Tritt A."/>
            <person name="Yoshinaga Y."/>
            <person name="Zwiers L.-H."/>
            <person name="Turgeon B."/>
            <person name="Goodwin S."/>
            <person name="Spatafora J."/>
            <person name="Crous P."/>
            <person name="Grigoriev I."/>
        </authorList>
    </citation>
    <scope>NUCLEOTIDE SEQUENCE</scope>
    <source>
        <strain evidence="5">CBS 119925</strain>
    </source>
</reference>
<dbReference type="EMBL" id="MU006593">
    <property type="protein sequence ID" value="KAF2743858.1"/>
    <property type="molecule type" value="Genomic_DNA"/>
</dbReference>
<gene>
    <name evidence="5" type="ORF">M011DRAFT_496646</name>
</gene>
<dbReference type="PRINTS" id="PR00081">
    <property type="entry name" value="GDHRDH"/>
</dbReference>
<dbReference type="OrthoDB" id="10253736at2759"/>
<dbReference type="Proteomes" id="UP000799440">
    <property type="component" value="Unassembled WGS sequence"/>
</dbReference>
<dbReference type="PANTHER" id="PTHR42901:SF1">
    <property type="entry name" value="ALCOHOL DEHYDROGENASE"/>
    <property type="match status" value="1"/>
</dbReference>
<dbReference type="PANTHER" id="PTHR42901">
    <property type="entry name" value="ALCOHOL DEHYDROGENASE"/>
    <property type="match status" value="1"/>
</dbReference>
<organism evidence="5 6">
    <name type="scientific">Sporormia fimetaria CBS 119925</name>
    <dbReference type="NCBI Taxonomy" id="1340428"/>
    <lineage>
        <taxon>Eukaryota</taxon>
        <taxon>Fungi</taxon>
        <taxon>Dikarya</taxon>
        <taxon>Ascomycota</taxon>
        <taxon>Pezizomycotina</taxon>
        <taxon>Dothideomycetes</taxon>
        <taxon>Pleosporomycetidae</taxon>
        <taxon>Pleosporales</taxon>
        <taxon>Sporormiaceae</taxon>
        <taxon>Sporormia</taxon>
    </lineage>
</organism>
<dbReference type="GO" id="GO:0016491">
    <property type="term" value="F:oxidoreductase activity"/>
    <property type="evidence" value="ECO:0007669"/>
    <property type="project" value="UniProtKB-KW"/>
</dbReference>
<keyword evidence="6" id="KW-1185">Reference proteome</keyword>
<evidence type="ECO:0000256" key="4">
    <source>
        <dbReference type="SAM" id="MobiDB-lite"/>
    </source>
</evidence>
<dbReference type="Gene3D" id="3.40.50.720">
    <property type="entry name" value="NAD(P)-binding Rossmann-like Domain"/>
    <property type="match status" value="1"/>
</dbReference>
<dbReference type="CDD" id="cd05233">
    <property type="entry name" value="SDR_c"/>
    <property type="match status" value="1"/>
</dbReference>
<evidence type="ECO:0000256" key="1">
    <source>
        <dbReference type="ARBA" id="ARBA00006484"/>
    </source>
</evidence>
<dbReference type="InterPro" id="IPR002347">
    <property type="entry name" value="SDR_fam"/>
</dbReference>
<accession>A0A6A6V012</accession>
<keyword evidence="2" id="KW-0560">Oxidoreductase</keyword>
<sequence length="366" mass="40421">MAPDARLNVEPNSSQQPSHRAIDNGNPTIYKPKWLVLDDVNIDLITFATFVASTISILFFRYTLTPTLLVAAAIVLPLRLFFPRPKTPEGLVLITGGSSGIGAELSYIFANRGHDLIIVGRNEEQLEAVKENVEKKFQRKVYTISSDLSMPGSAKALYDHVVGKGFQVNVLVNGAGLGGAGDVFEQPIELAERMTYLNCITSVQLTQLFGRDLIKRGKGWMLQISSVGGWMASPGQNLYHATKHYVRAFSEALSIELRAYPGIVNTQLMPNPTHTQFVTRAHADETPMMIAATEDPKYVARAGYNGLCKGKRMVFSSWNAAFNALQMQLLPRSVHLTIASLMNAPLRGAMTMKEPEKRQEKRGEKL</sequence>
<comment type="similarity">
    <text evidence="1 3">Belongs to the short-chain dehydrogenases/reductases (SDR) family.</text>
</comment>
<dbReference type="InterPro" id="IPR036291">
    <property type="entry name" value="NAD(P)-bd_dom_sf"/>
</dbReference>
<dbReference type="AlphaFoldDB" id="A0A6A6V012"/>
<protein>
    <submittedName>
        <fullName evidence="5">NAD(P)-binding protein</fullName>
    </submittedName>
</protein>
<dbReference type="SUPFAM" id="SSF51735">
    <property type="entry name" value="NAD(P)-binding Rossmann-fold domains"/>
    <property type="match status" value="1"/>
</dbReference>
<dbReference type="Pfam" id="PF00106">
    <property type="entry name" value="adh_short"/>
    <property type="match status" value="1"/>
</dbReference>
<name>A0A6A6V012_9PLEO</name>
<evidence type="ECO:0000256" key="2">
    <source>
        <dbReference type="ARBA" id="ARBA00023002"/>
    </source>
</evidence>
<feature type="region of interest" description="Disordered" evidence="4">
    <location>
        <begin position="1"/>
        <end position="25"/>
    </location>
</feature>
<proteinExistence type="inferred from homology"/>
<evidence type="ECO:0000313" key="5">
    <source>
        <dbReference type="EMBL" id="KAF2743858.1"/>
    </source>
</evidence>
<evidence type="ECO:0000313" key="6">
    <source>
        <dbReference type="Proteomes" id="UP000799440"/>
    </source>
</evidence>
<dbReference type="PRINTS" id="PR00080">
    <property type="entry name" value="SDRFAMILY"/>
</dbReference>